<evidence type="ECO:0000256" key="2">
    <source>
        <dbReference type="SAM" id="SignalP"/>
    </source>
</evidence>
<dbReference type="PANTHER" id="PTHR47637:SF1">
    <property type="entry name" value="CHAPERONE SURA"/>
    <property type="match status" value="1"/>
</dbReference>
<proteinExistence type="predicted"/>
<name>A0ABW5DG03_9HYPH</name>
<dbReference type="Gene3D" id="1.10.4030.10">
    <property type="entry name" value="Porin chaperone SurA, peptide-binding domain"/>
    <property type="match status" value="1"/>
</dbReference>
<sequence length="319" mass="35617">MRSLNLHGTLKAILCSGAILAAAAVTTAPVLLPAPAYAQASSVRFIVNDVAITSTDIDRRVALLRLMGRSGNLRDIASKEMIDQVLRQQEMARLRVTPPDEQVNQAYENFARSNKLTTAQMDQILNEAGVGRDHFKSFIRTQIGWGRVLQARNQSSGSLSEQEVVARILQQGGKKPSTTEYTLQQFIFVVPAAERGRIMGQRKSQAQAMRNRVRGCENSHELARSQLDVTVRDLGRFLAPQLPPDWKDQIEKTKAGSATAIKETERGVEFIVVCSTRQVSDDYVARLVFQSQQQNDKSAEKLSEEVMAELRKRARIVRR</sequence>
<dbReference type="Proteomes" id="UP001597373">
    <property type="component" value="Unassembled WGS sequence"/>
</dbReference>
<organism evidence="3 4">
    <name type="scientific">Chelativorans composti</name>
    <dbReference type="NCBI Taxonomy" id="768533"/>
    <lineage>
        <taxon>Bacteria</taxon>
        <taxon>Pseudomonadati</taxon>
        <taxon>Pseudomonadota</taxon>
        <taxon>Alphaproteobacteria</taxon>
        <taxon>Hyphomicrobiales</taxon>
        <taxon>Phyllobacteriaceae</taxon>
        <taxon>Chelativorans</taxon>
    </lineage>
</organism>
<feature type="signal peptide" evidence="2">
    <location>
        <begin position="1"/>
        <end position="21"/>
    </location>
</feature>
<dbReference type="RefSeq" id="WP_165278770.1">
    <property type="nucleotide sequence ID" value="NZ_BAABGS010000075.1"/>
</dbReference>
<keyword evidence="3" id="KW-0413">Isomerase</keyword>
<evidence type="ECO:0000256" key="1">
    <source>
        <dbReference type="ARBA" id="ARBA00022729"/>
    </source>
</evidence>
<dbReference type="InterPro" id="IPR050280">
    <property type="entry name" value="OMP_Chaperone_SurA"/>
</dbReference>
<protein>
    <submittedName>
        <fullName evidence="3">Peptidylprolyl isomerase</fullName>
    </submittedName>
</protein>
<comment type="caution">
    <text evidence="3">The sequence shown here is derived from an EMBL/GenBank/DDBJ whole genome shotgun (WGS) entry which is preliminary data.</text>
</comment>
<dbReference type="SUPFAM" id="SSF109998">
    <property type="entry name" value="Triger factor/SurA peptide-binding domain-like"/>
    <property type="match status" value="1"/>
</dbReference>
<dbReference type="EMBL" id="JBHUIR010000034">
    <property type="protein sequence ID" value="MFD2260032.1"/>
    <property type="molecule type" value="Genomic_DNA"/>
</dbReference>
<evidence type="ECO:0000313" key="4">
    <source>
        <dbReference type="Proteomes" id="UP001597373"/>
    </source>
</evidence>
<feature type="chain" id="PRO_5047423357" evidence="2">
    <location>
        <begin position="22"/>
        <end position="319"/>
    </location>
</feature>
<dbReference type="GO" id="GO:0016853">
    <property type="term" value="F:isomerase activity"/>
    <property type="evidence" value="ECO:0007669"/>
    <property type="project" value="UniProtKB-KW"/>
</dbReference>
<keyword evidence="4" id="KW-1185">Reference proteome</keyword>
<gene>
    <name evidence="3" type="ORF">ACFSMZ_09670</name>
</gene>
<dbReference type="InterPro" id="IPR027304">
    <property type="entry name" value="Trigger_fact/SurA_dom_sf"/>
</dbReference>
<dbReference type="PANTHER" id="PTHR47637">
    <property type="entry name" value="CHAPERONE SURA"/>
    <property type="match status" value="1"/>
</dbReference>
<keyword evidence="1 2" id="KW-0732">Signal</keyword>
<reference evidence="4" key="1">
    <citation type="journal article" date="2019" name="Int. J. Syst. Evol. Microbiol.">
        <title>The Global Catalogue of Microorganisms (GCM) 10K type strain sequencing project: providing services to taxonomists for standard genome sequencing and annotation.</title>
        <authorList>
            <consortium name="The Broad Institute Genomics Platform"/>
            <consortium name="The Broad Institute Genome Sequencing Center for Infectious Disease"/>
            <person name="Wu L."/>
            <person name="Ma J."/>
        </authorList>
    </citation>
    <scope>NUCLEOTIDE SEQUENCE [LARGE SCALE GENOMIC DNA]</scope>
    <source>
        <strain evidence="4">KCTC 23707</strain>
    </source>
</reference>
<accession>A0ABW5DG03</accession>
<evidence type="ECO:0000313" key="3">
    <source>
        <dbReference type="EMBL" id="MFD2260032.1"/>
    </source>
</evidence>